<sequence length="67" mass="7645">ILVCWRNIEVAKHFTKNGKKTSTLTSLGTFTITDRIHLALIIWELMMPVVYNTVSIILIDILVDFIA</sequence>
<dbReference type="WBParaSite" id="nRc.2.0.1.t23462-RA">
    <property type="protein sequence ID" value="nRc.2.0.1.t23462-RA"/>
    <property type="gene ID" value="nRc.2.0.1.g23462"/>
</dbReference>
<evidence type="ECO:0000313" key="2">
    <source>
        <dbReference type="Proteomes" id="UP000887565"/>
    </source>
</evidence>
<dbReference type="AlphaFoldDB" id="A0A915JBD0"/>
<evidence type="ECO:0000256" key="1">
    <source>
        <dbReference type="SAM" id="Phobius"/>
    </source>
</evidence>
<name>A0A915JBD0_ROMCU</name>
<proteinExistence type="predicted"/>
<accession>A0A915JBD0</accession>
<keyword evidence="1" id="KW-1133">Transmembrane helix</keyword>
<keyword evidence="2" id="KW-1185">Reference proteome</keyword>
<dbReference type="Proteomes" id="UP000887565">
    <property type="component" value="Unplaced"/>
</dbReference>
<keyword evidence="1" id="KW-0812">Transmembrane</keyword>
<feature type="transmembrane region" description="Helical" evidence="1">
    <location>
        <begin position="36"/>
        <end position="63"/>
    </location>
</feature>
<keyword evidence="1" id="KW-0472">Membrane</keyword>
<protein>
    <submittedName>
        <fullName evidence="3">Uncharacterized protein</fullName>
    </submittedName>
</protein>
<organism evidence="2 3">
    <name type="scientific">Romanomermis culicivorax</name>
    <name type="common">Nematode worm</name>
    <dbReference type="NCBI Taxonomy" id="13658"/>
    <lineage>
        <taxon>Eukaryota</taxon>
        <taxon>Metazoa</taxon>
        <taxon>Ecdysozoa</taxon>
        <taxon>Nematoda</taxon>
        <taxon>Enoplea</taxon>
        <taxon>Dorylaimia</taxon>
        <taxon>Mermithida</taxon>
        <taxon>Mermithoidea</taxon>
        <taxon>Mermithidae</taxon>
        <taxon>Romanomermis</taxon>
    </lineage>
</organism>
<evidence type="ECO:0000313" key="3">
    <source>
        <dbReference type="WBParaSite" id="nRc.2.0.1.t23462-RA"/>
    </source>
</evidence>
<reference evidence="3" key="1">
    <citation type="submission" date="2022-11" db="UniProtKB">
        <authorList>
            <consortium name="WormBaseParasite"/>
        </authorList>
    </citation>
    <scope>IDENTIFICATION</scope>
</reference>